<name>A0A9W7X9M2_9POAL</name>
<dbReference type="PANTHER" id="PTHR45835:SF104">
    <property type="entry name" value="PROTEIN NYNRIN-LIKE"/>
    <property type="match status" value="1"/>
</dbReference>
<evidence type="ECO:0000259" key="1">
    <source>
        <dbReference type="Pfam" id="PF24626"/>
    </source>
</evidence>
<dbReference type="SUPFAM" id="SSF54160">
    <property type="entry name" value="Chromo domain-like"/>
    <property type="match status" value="1"/>
</dbReference>
<dbReference type="EMBL" id="MU630012">
    <property type="protein sequence ID" value="KAJ1254536.1"/>
    <property type="molecule type" value="Genomic_DNA"/>
</dbReference>
<dbReference type="InterPro" id="IPR016197">
    <property type="entry name" value="Chromo-like_dom_sf"/>
</dbReference>
<evidence type="ECO:0000313" key="2">
    <source>
        <dbReference type="EMBL" id="KAJ1254536.1"/>
    </source>
</evidence>
<feature type="domain" description="Tf2-1-like SH3-like" evidence="1">
    <location>
        <begin position="135"/>
        <end position="199"/>
    </location>
</feature>
<proteinExistence type="predicted"/>
<organism evidence="2 3">
    <name type="scientific">Paspalum vaginatum</name>
    <name type="common">seashore paspalum</name>
    <dbReference type="NCBI Taxonomy" id="158149"/>
    <lineage>
        <taxon>Eukaryota</taxon>
        <taxon>Viridiplantae</taxon>
        <taxon>Streptophyta</taxon>
        <taxon>Embryophyta</taxon>
        <taxon>Tracheophyta</taxon>
        <taxon>Spermatophyta</taxon>
        <taxon>Magnoliopsida</taxon>
        <taxon>Liliopsida</taxon>
        <taxon>Poales</taxon>
        <taxon>Poaceae</taxon>
        <taxon>PACMAD clade</taxon>
        <taxon>Panicoideae</taxon>
        <taxon>Andropogonodae</taxon>
        <taxon>Paspaleae</taxon>
        <taxon>Paspalinae</taxon>
        <taxon>Paspalum</taxon>
    </lineage>
</organism>
<dbReference type="Gene3D" id="3.30.420.10">
    <property type="entry name" value="Ribonuclease H-like superfamily/Ribonuclease H"/>
    <property type="match status" value="1"/>
</dbReference>
<dbReference type="SUPFAM" id="SSF53098">
    <property type="entry name" value="Ribonuclease H-like"/>
    <property type="match status" value="1"/>
</dbReference>
<reference evidence="2 3" key="1">
    <citation type="submission" date="2022-10" db="EMBL/GenBank/DDBJ databases">
        <title>WGS assembly of Paspalum vaginatum 540-79.</title>
        <authorList>
            <person name="Sun G."/>
            <person name="Wase N."/>
            <person name="Shu S."/>
            <person name="Jenkins J."/>
            <person name="Zhou B."/>
            <person name="Torres-Rodriguez J."/>
            <person name="Chen C."/>
            <person name="Sandor L."/>
            <person name="Plott C."/>
            <person name="Yoshinga Y."/>
            <person name="Daum C."/>
            <person name="Qi P."/>
            <person name="Barry K."/>
            <person name="Lipzen A."/>
            <person name="Berry L."/>
            <person name="Pedersen C."/>
            <person name="Gottilla T."/>
            <person name="Foltz A."/>
            <person name="Yu H."/>
            <person name="O'Malley R."/>
            <person name="Zhang C."/>
            <person name="Devos K."/>
            <person name="Sigmon B."/>
            <person name="Yu B."/>
            <person name="Obata T."/>
            <person name="Schmutz J."/>
            <person name="Schnable J."/>
        </authorList>
    </citation>
    <scope>NUCLEOTIDE SEQUENCE [LARGE SCALE GENOMIC DNA]</scope>
    <source>
        <strain evidence="3">cv. 540-79</strain>
    </source>
</reference>
<dbReference type="Pfam" id="PF24626">
    <property type="entry name" value="SH3_Tf2-1"/>
    <property type="match status" value="1"/>
</dbReference>
<keyword evidence="3" id="KW-1185">Reference proteome</keyword>
<dbReference type="Proteomes" id="UP001164776">
    <property type="component" value="Unassembled WGS sequence"/>
</dbReference>
<accession>A0A9W7X9M2</accession>
<dbReference type="InterPro" id="IPR012337">
    <property type="entry name" value="RNaseH-like_sf"/>
</dbReference>
<gene>
    <name evidence="2" type="ORF">BS78_K036900</name>
</gene>
<sequence>MDFIEGLPRSKRFDCILVVVDKFSRYAHFIPLAHPFTALTVAHAFMDNIYKLHEFWYNTCFHTTLNQTPFQALYGHAPCHFGIVPDTACPVQDLSDWFSQRNLMNDLLRQQLSRAQIRMKRQADKGRSERQFQVGDWVFLKLQPYVQSSLAPRANQKLAFKFFGPYQILSRMGTVAYKLQLPASASIHPVFHVSQLKRAVGTGFTPSSELPNPSYEWSIPLKILGRRTLTRGADSVSQVLVQWSQMPESLATWEDTEALQQ</sequence>
<evidence type="ECO:0000313" key="3">
    <source>
        <dbReference type="Proteomes" id="UP001164776"/>
    </source>
</evidence>
<dbReference type="GO" id="GO:0003676">
    <property type="term" value="F:nucleic acid binding"/>
    <property type="evidence" value="ECO:0007669"/>
    <property type="project" value="InterPro"/>
</dbReference>
<dbReference type="InterPro" id="IPR056924">
    <property type="entry name" value="SH3_Tf2-1"/>
</dbReference>
<dbReference type="AlphaFoldDB" id="A0A9W7X9M2"/>
<comment type="caution">
    <text evidence="2">The sequence shown here is derived from an EMBL/GenBank/DDBJ whole genome shotgun (WGS) entry which is preliminary data.</text>
</comment>
<protein>
    <recommendedName>
        <fullName evidence="1">Tf2-1-like SH3-like domain-containing protein</fullName>
    </recommendedName>
</protein>
<dbReference type="PANTHER" id="PTHR45835">
    <property type="entry name" value="YALI0A06105P"/>
    <property type="match status" value="1"/>
</dbReference>
<dbReference type="OrthoDB" id="5554229at2759"/>
<dbReference type="InterPro" id="IPR036397">
    <property type="entry name" value="RNaseH_sf"/>
</dbReference>